<accession>A0ABY1KZE9</accession>
<evidence type="ECO:0000313" key="2">
    <source>
        <dbReference type="Proteomes" id="UP000185728"/>
    </source>
</evidence>
<dbReference type="EMBL" id="FTOB01000006">
    <property type="protein sequence ID" value="SIS97515.1"/>
    <property type="molecule type" value="Genomic_DNA"/>
</dbReference>
<proteinExistence type="predicted"/>
<evidence type="ECO:0000313" key="1">
    <source>
        <dbReference type="EMBL" id="SIS97515.1"/>
    </source>
</evidence>
<dbReference type="RefSeq" id="WP_076456502.1">
    <property type="nucleotide sequence ID" value="NZ_FTOB01000006.1"/>
</dbReference>
<organism evidence="1 2">
    <name type="scientific">Zobellia uliginosa</name>
    <dbReference type="NCBI Taxonomy" id="143224"/>
    <lineage>
        <taxon>Bacteria</taxon>
        <taxon>Pseudomonadati</taxon>
        <taxon>Bacteroidota</taxon>
        <taxon>Flavobacteriia</taxon>
        <taxon>Flavobacteriales</taxon>
        <taxon>Flavobacteriaceae</taxon>
        <taxon>Zobellia</taxon>
    </lineage>
</organism>
<dbReference type="Proteomes" id="UP000185728">
    <property type="component" value="Unassembled WGS sequence"/>
</dbReference>
<sequence>MIECNNLIEEMLNTERILVKSKKEKYSNSIDINDDDWLDIAKKQKNAFYNENRNIIELISKKLIENFPKYDAIQRNKIINTFSNLENLKSLVSSTNLNDKSSIDWFHEKILFFILNDLGDDTRDALLEIDELKKLSRKNNIDLKNIIKKYLAFANDKNKHGMGSVKSIFNDIISG</sequence>
<name>A0ABY1KZE9_9FLAO</name>
<comment type="caution">
    <text evidence="1">The sequence shown here is derived from an EMBL/GenBank/DDBJ whole genome shotgun (WGS) entry which is preliminary data.</text>
</comment>
<gene>
    <name evidence="1" type="ORF">SAMN05421766_10612</name>
</gene>
<protein>
    <submittedName>
        <fullName evidence="1">Uncharacterized protein</fullName>
    </submittedName>
</protein>
<reference evidence="1 2" key="1">
    <citation type="submission" date="2017-01" db="EMBL/GenBank/DDBJ databases">
        <authorList>
            <person name="Varghese N."/>
            <person name="Submissions S."/>
        </authorList>
    </citation>
    <scope>NUCLEOTIDE SEQUENCE [LARGE SCALE GENOMIC DNA]</scope>
    <source>
        <strain evidence="1 2">DSM 2061</strain>
    </source>
</reference>
<keyword evidence="2" id="KW-1185">Reference proteome</keyword>